<gene>
    <name evidence="1" type="ORF">COX47_03300</name>
</gene>
<dbReference type="AlphaFoldDB" id="A0A2G9Y6B0"/>
<reference evidence="1 2" key="1">
    <citation type="submission" date="2017-09" db="EMBL/GenBank/DDBJ databases">
        <title>Depth-based differentiation of microbial function through sediment-hosted aquifers and enrichment of novel symbionts in the deep terrestrial subsurface.</title>
        <authorList>
            <person name="Probst A.J."/>
            <person name="Ladd B."/>
            <person name="Jarett J.K."/>
            <person name="Geller-Mcgrath D.E."/>
            <person name="Sieber C.M."/>
            <person name="Emerson J.B."/>
            <person name="Anantharaman K."/>
            <person name="Thomas B.C."/>
            <person name="Malmstrom R."/>
            <person name="Stieglmeier M."/>
            <person name="Klingl A."/>
            <person name="Woyke T."/>
            <person name="Ryan C.M."/>
            <person name="Banfield J.F."/>
        </authorList>
    </citation>
    <scope>NUCLEOTIDE SEQUENCE [LARGE SCALE GENOMIC DNA]</scope>
    <source>
        <strain evidence="1">CG23_combo_of_CG06-09_8_20_14_all_35_49</strain>
    </source>
</reference>
<evidence type="ECO:0000313" key="1">
    <source>
        <dbReference type="EMBL" id="PIP14779.1"/>
    </source>
</evidence>
<protein>
    <recommendedName>
        <fullName evidence="3">Transcriptional regulator</fullName>
    </recommendedName>
</protein>
<evidence type="ECO:0008006" key="3">
    <source>
        <dbReference type="Google" id="ProtNLM"/>
    </source>
</evidence>
<dbReference type="Proteomes" id="UP000231025">
    <property type="component" value="Unassembled WGS sequence"/>
</dbReference>
<comment type="caution">
    <text evidence="1">The sequence shown here is derived from an EMBL/GenBank/DDBJ whole genome shotgun (WGS) entry which is preliminary data.</text>
</comment>
<dbReference type="InterPro" id="IPR036388">
    <property type="entry name" value="WH-like_DNA-bd_sf"/>
</dbReference>
<evidence type="ECO:0000313" key="2">
    <source>
        <dbReference type="Proteomes" id="UP000231025"/>
    </source>
</evidence>
<proteinExistence type="predicted"/>
<name>A0A2G9Y6B0_9BACT</name>
<accession>A0A2G9Y6B0</accession>
<sequence length="191" mass="22779">MLEHIIPSKTRRKILEFFFHRSGESYYLRRIVREVDEEVNAVKRELDILSDAKLLLKERRLNKVYYNLNKNYIYYDEFLRIFTKTGYLALAIHKNLSKIGKIKFVALSTKFSKNTVIREDEIYLLVVGVVVIPEVESIIKEGEKIFGRAINYTVMTEDEFVFRKKNNDPFIWRFLKQPKVMLVGFEEDLVK</sequence>
<dbReference type="InterPro" id="IPR036390">
    <property type="entry name" value="WH_DNA-bd_sf"/>
</dbReference>
<organism evidence="1 2">
    <name type="scientific">Candidatus Roizmanbacteria bacterium CG23_combo_of_CG06-09_8_20_14_all_35_49</name>
    <dbReference type="NCBI Taxonomy" id="1974863"/>
    <lineage>
        <taxon>Bacteria</taxon>
        <taxon>Candidatus Roizmaniibacteriota</taxon>
    </lineage>
</organism>
<dbReference type="EMBL" id="PCRE01000046">
    <property type="protein sequence ID" value="PIP14779.1"/>
    <property type="molecule type" value="Genomic_DNA"/>
</dbReference>
<dbReference type="Gene3D" id="1.10.10.10">
    <property type="entry name" value="Winged helix-like DNA-binding domain superfamily/Winged helix DNA-binding domain"/>
    <property type="match status" value="1"/>
</dbReference>
<dbReference type="SUPFAM" id="SSF46785">
    <property type="entry name" value="Winged helix' DNA-binding domain"/>
    <property type="match status" value="1"/>
</dbReference>